<name>A0ACB8EHC9_9SAUR</name>
<protein>
    <submittedName>
        <fullName evidence="1">Succinate--CoA ligase [GDP-forming] subunit beta, mitochondrial</fullName>
    </submittedName>
</protein>
<organism evidence="1 2">
    <name type="scientific">Sphaerodactylus townsendi</name>
    <dbReference type="NCBI Taxonomy" id="933632"/>
    <lineage>
        <taxon>Eukaryota</taxon>
        <taxon>Metazoa</taxon>
        <taxon>Chordata</taxon>
        <taxon>Craniata</taxon>
        <taxon>Vertebrata</taxon>
        <taxon>Euteleostomi</taxon>
        <taxon>Lepidosauria</taxon>
        <taxon>Squamata</taxon>
        <taxon>Bifurcata</taxon>
        <taxon>Gekkota</taxon>
        <taxon>Sphaerodactylidae</taxon>
        <taxon>Sphaerodactylus</taxon>
    </lineage>
</organism>
<evidence type="ECO:0000313" key="2">
    <source>
        <dbReference type="Proteomes" id="UP000827872"/>
    </source>
</evidence>
<dbReference type="Proteomes" id="UP000827872">
    <property type="component" value="Linkage Group LG03"/>
</dbReference>
<sequence length="86" mass="9429">MVAEALNISRETYFAILMDRACNGPVLVGSPEGGVDIEEVAAKTPELIFKEEIDIFEGVREAQALKMAENLGFKGALRQQVNFTKV</sequence>
<reference evidence="1" key="1">
    <citation type="submission" date="2021-08" db="EMBL/GenBank/DDBJ databases">
        <title>The first chromosome-level gecko genome reveals the dynamic sex chromosomes of Neotropical dwarf geckos (Sphaerodactylidae: Sphaerodactylus).</title>
        <authorList>
            <person name="Pinto B.J."/>
            <person name="Keating S.E."/>
            <person name="Gamble T."/>
        </authorList>
    </citation>
    <scope>NUCLEOTIDE SEQUENCE</scope>
    <source>
        <strain evidence="1">TG3544</strain>
    </source>
</reference>
<gene>
    <name evidence="1" type="primary">SUCLG2</name>
    <name evidence="1" type="ORF">K3G42_013157</name>
</gene>
<comment type="caution">
    <text evidence="1">The sequence shown here is derived from an EMBL/GenBank/DDBJ whole genome shotgun (WGS) entry which is preliminary data.</text>
</comment>
<keyword evidence="2" id="KW-1185">Reference proteome</keyword>
<accession>A0ACB8EHC9</accession>
<evidence type="ECO:0000313" key="1">
    <source>
        <dbReference type="EMBL" id="KAH7991823.1"/>
    </source>
</evidence>
<keyword evidence="1" id="KW-0436">Ligase</keyword>
<dbReference type="EMBL" id="CM037616">
    <property type="protein sequence ID" value="KAH7991823.1"/>
    <property type="molecule type" value="Genomic_DNA"/>
</dbReference>
<proteinExistence type="predicted"/>